<keyword evidence="1" id="KW-0547">Nucleotide-binding</keyword>
<keyword evidence="2" id="KW-0067">ATP-binding</keyword>
<evidence type="ECO:0000313" key="4">
    <source>
        <dbReference type="Proteomes" id="UP000747110"/>
    </source>
</evidence>
<dbReference type="Proteomes" id="UP000747110">
    <property type="component" value="Unassembled WGS sequence"/>
</dbReference>
<proteinExistence type="predicted"/>
<organism evidence="3 4">
    <name type="scientific">Volvox reticuliferus</name>
    <dbReference type="NCBI Taxonomy" id="1737510"/>
    <lineage>
        <taxon>Eukaryota</taxon>
        <taxon>Viridiplantae</taxon>
        <taxon>Chlorophyta</taxon>
        <taxon>core chlorophytes</taxon>
        <taxon>Chlorophyceae</taxon>
        <taxon>CS clade</taxon>
        <taxon>Chlamydomonadales</taxon>
        <taxon>Volvocaceae</taxon>
        <taxon>Volvox</taxon>
    </lineage>
</organism>
<dbReference type="GO" id="GO:0030687">
    <property type="term" value="C:preribosome, large subunit precursor"/>
    <property type="evidence" value="ECO:0007669"/>
    <property type="project" value="TreeGrafter"/>
</dbReference>
<accession>A0A8J4C6I9</accession>
<gene>
    <name evidence="3" type="ORF">Vretifemale_2897</name>
</gene>
<protein>
    <submittedName>
        <fullName evidence="3">Uncharacterized protein</fullName>
    </submittedName>
</protein>
<dbReference type="GO" id="GO:0005634">
    <property type="term" value="C:nucleus"/>
    <property type="evidence" value="ECO:0007669"/>
    <property type="project" value="TreeGrafter"/>
</dbReference>
<dbReference type="EMBL" id="BNCP01000004">
    <property type="protein sequence ID" value="GIL72551.1"/>
    <property type="molecule type" value="Genomic_DNA"/>
</dbReference>
<sequence length="183" mass="19164">ADSFNRNAIAERLLRFWQEYLRLQPSGARQLLSVRDLLAWVGFVNATSPNLGALPAYAHGAYLTLLDGIGLGVGLPAAAAANLRGSLSTFLAAQLPPELAAHAALAEGQLHTAANMAAKGFMPGAPPDGQWGIPPFFVPLARLDKAAGDGAGGFALRAPTTARNAFRLLRAMQLRKAVLLEGS</sequence>
<evidence type="ECO:0000256" key="1">
    <source>
        <dbReference type="ARBA" id="ARBA00022741"/>
    </source>
</evidence>
<evidence type="ECO:0000256" key="2">
    <source>
        <dbReference type="ARBA" id="ARBA00022840"/>
    </source>
</evidence>
<evidence type="ECO:0000313" key="3">
    <source>
        <dbReference type="EMBL" id="GIL72551.1"/>
    </source>
</evidence>
<name>A0A8J4C6I9_9CHLO</name>
<keyword evidence="4" id="KW-1185">Reference proteome</keyword>
<reference evidence="3" key="1">
    <citation type="journal article" date="2021" name="Proc. Natl. Acad. Sci. U.S.A.">
        <title>Three genomes in the algal genus Volvox reveal the fate of a haploid sex-determining region after a transition to homothallism.</title>
        <authorList>
            <person name="Yamamoto K."/>
            <person name="Hamaji T."/>
            <person name="Kawai-Toyooka H."/>
            <person name="Matsuzaki R."/>
            <person name="Takahashi F."/>
            <person name="Nishimura Y."/>
            <person name="Kawachi M."/>
            <person name="Noguchi H."/>
            <person name="Minakuchi Y."/>
            <person name="Umen J.G."/>
            <person name="Toyoda A."/>
            <person name="Nozaki H."/>
        </authorList>
    </citation>
    <scope>NUCLEOTIDE SEQUENCE</scope>
    <source>
        <strain evidence="3">NIES-3786</strain>
    </source>
</reference>
<dbReference type="PANTHER" id="PTHR48103">
    <property type="entry name" value="MIDASIN-RELATED"/>
    <property type="match status" value="1"/>
</dbReference>
<dbReference type="GO" id="GO:0005524">
    <property type="term" value="F:ATP binding"/>
    <property type="evidence" value="ECO:0007669"/>
    <property type="project" value="UniProtKB-KW"/>
</dbReference>
<dbReference type="GO" id="GO:0000055">
    <property type="term" value="P:ribosomal large subunit export from nucleus"/>
    <property type="evidence" value="ECO:0007669"/>
    <property type="project" value="TreeGrafter"/>
</dbReference>
<dbReference type="PANTHER" id="PTHR48103:SF2">
    <property type="entry name" value="MIDASIN"/>
    <property type="match status" value="1"/>
</dbReference>
<feature type="non-terminal residue" evidence="3">
    <location>
        <position position="1"/>
    </location>
</feature>
<feature type="non-terminal residue" evidence="3">
    <location>
        <position position="183"/>
    </location>
</feature>
<comment type="caution">
    <text evidence="3">The sequence shown here is derived from an EMBL/GenBank/DDBJ whole genome shotgun (WGS) entry which is preliminary data.</text>
</comment>
<dbReference type="AlphaFoldDB" id="A0A8J4C6I9"/>
<dbReference type="OrthoDB" id="422220at2759"/>
<dbReference type="GO" id="GO:0000027">
    <property type="term" value="P:ribosomal large subunit assembly"/>
    <property type="evidence" value="ECO:0007669"/>
    <property type="project" value="TreeGrafter"/>
</dbReference>